<gene>
    <name evidence="2" type="ORF">L3X38_007288</name>
</gene>
<keyword evidence="3" id="KW-1185">Reference proteome</keyword>
<comment type="caution">
    <text evidence="2">The sequence shown here is derived from an EMBL/GenBank/DDBJ whole genome shotgun (WGS) entry which is preliminary data.</text>
</comment>
<evidence type="ECO:0000313" key="2">
    <source>
        <dbReference type="EMBL" id="KAI5354393.1"/>
    </source>
</evidence>
<organism evidence="2 3">
    <name type="scientific">Prunus dulcis</name>
    <name type="common">Almond</name>
    <name type="synonym">Amygdalus dulcis</name>
    <dbReference type="NCBI Taxonomy" id="3755"/>
    <lineage>
        <taxon>Eukaryota</taxon>
        <taxon>Viridiplantae</taxon>
        <taxon>Streptophyta</taxon>
        <taxon>Embryophyta</taxon>
        <taxon>Tracheophyta</taxon>
        <taxon>Spermatophyta</taxon>
        <taxon>Magnoliopsida</taxon>
        <taxon>eudicotyledons</taxon>
        <taxon>Gunneridae</taxon>
        <taxon>Pentapetalae</taxon>
        <taxon>rosids</taxon>
        <taxon>fabids</taxon>
        <taxon>Rosales</taxon>
        <taxon>Rosaceae</taxon>
        <taxon>Amygdaloideae</taxon>
        <taxon>Amygdaleae</taxon>
        <taxon>Prunus</taxon>
    </lineage>
</organism>
<protein>
    <submittedName>
        <fullName evidence="2">Uncharacterized protein</fullName>
    </submittedName>
</protein>
<sequence length="90" mass="9960">MDFPPQQPRLVAENGLSFGITDVQSINWASDEDEEAAEEGGGIVFSFSTFSIVCSNTKRSLSFTEPYEWSLNSPDRSSPAENDFKSNAFK</sequence>
<feature type="region of interest" description="Disordered" evidence="1">
    <location>
        <begin position="68"/>
        <end position="90"/>
    </location>
</feature>
<name>A0AAD5F5Z8_PRUDU</name>
<reference evidence="2 3" key="1">
    <citation type="journal article" date="2022" name="G3 (Bethesda)">
        <title>Whole-genome sequence and methylome profiling of the almond [Prunus dulcis (Mill.) D.A. Webb] cultivar 'Nonpareil'.</title>
        <authorList>
            <person name="D'Amico-Willman K.M."/>
            <person name="Ouma W.Z."/>
            <person name="Meulia T."/>
            <person name="Sideli G.M."/>
            <person name="Gradziel T.M."/>
            <person name="Fresnedo-Ramirez J."/>
        </authorList>
    </citation>
    <scope>NUCLEOTIDE SEQUENCE [LARGE SCALE GENOMIC DNA]</scope>
    <source>
        <strain evidence="2">Clone GOH B32 T37-40</strain>
    </source>
</reference>
<feature type="compositionally biased region" description="Polar residues" evidence="1">
    <location>
        <begin position="70"/>
        <end position="80"/>
    </location>
</feature>
<dbReference type="EMBL" id="JAJFAZ020000001">
    <property type="protein sequence ID" value="KAI5354393.1"/>
    <property type="molecule type" value="Genomic_DNA"/>
</dbReference>
<evidence type="ECO:0000313" key="3">
    <source>
        <dbReference type="Proteomes" id="UP001054821"/>
    </source>
</evidence>
<accession>A0AAD5F5Z8</accession>
<evidence type="ECO:0000256" key="1">
    <source>
        <dbReference type="SAM" id="MobiDB-lite"/>
    </source>
</evidence>
<dbReference type="Proteomes" id="UP001054821">
    <property type="component" value="Chromosome 1"/>
</dbReference>
<dbReference type="AlphaFoldDB" id="A0AAD5F5Z8"/>
<proteinExistence type="predicted"/>